<dbReference type="InterPro" id="IPR015943">
    <property type="entry name" value="WD40/YVTN_repeat-like_dom_sf"/>
</dbReference>
<dbReference type="PANTHER" id="PTHR18763:SF0">
    <property type="entry name" value="WD REPEAT-CONTAINING PROTEIN 18"/>
    <property type="match status" value="1"/>
</dbReference>
<evidence type="ECO:0000313" key="7">
    <source>
        <dbReference type="EMBL" id="RFU25510.1"/>
    </source>
</evidence>
<comment type="subunit">
    <text evidence="6">Component of the RIX1 complex, composed of IPI1, RIX1/IPI2 and IPI3 in a 1:2:2 stoichiometry. The complex interacts (via RIX1) with MDN1 (via its hexameric AAA ATPase ring) and the pre-60S ribosome particles.</text>
</comment>
<evidence type="ECO:0000256" key="5">
    <source>
        <dbReference type="PROSITE-ProRule" id="PRU00221"/>
    </source>
</evidence>
<evidence type="ECO:0000313" key="8">
    <source>
        <dbReference type="Proteomes" id="UP000258309"/>
    </source>
</evidence>
<dbReference type="SMART" id="SM00320">
    <property type="entry name" value="WD40"/>
    <property type="match status" value="6"/>
</dbReference>
<dbReference type="GO" id="GO:0006364">
    <property type="term" value="P:rRNA processing"/>
    <property type="evidence" value="ECO:0007669"/>
    <property type="project" value="UniProtKB-UniRule"/>
</dbReference>
<dbReference type="InterPro" id="IPR045227">
    <property type="entry name" value="WDR18/Ipi3/RID3"/>
</dbReference>
<dbReference type="GO" id="GO:0120330">
    <property type="term" value="C:rixosome complex"/>
    <property type="evidence" value="ECO:0007669"/>
    <property type="project" value="UniProtKB-UniRule"/>
</dbReference>
<evidence type="ECO:0000256" key="4">
    <source>
        <dbReference type="ARBA" id="ARBA00022737"/>
    </source>
</evidence>
<accession>A0A3E2GWM1</accession>
<dbReference type="InterPro" id="IPR001680">
    <property type="entry name" value="WD40_rpt"/>
</dbReference>
<gene>
    <name evidence="7" type="ORF">B7463_g10838</name>
</gene>
<dbReference type="FunFam" id="2.130.10.10:FF:000929">
    <property type="entry name" value="Ribosomal assembly complex component Ipi3"/>
    <property type="match status" value="1"/>
</dbReference>
<evidence type="ECO:0000256" key="6">
    <source>
        <dbReference type="RuleBase" id="RU369067"/>
    </source>
</evidence>
<dbReference type="PROSITE" id="PS50082">
    <property type="entry name" value="WD_REPEATS_2"/>
    <property type="match status" value="1"/>
</dbReference>
<keyword evidence="6" id="KW-0539">Nucleus</keyword>
<protein>
    <recommendedName>
        <fullName evidence="6">Pre-rRNA-processing protein IPI3</fullName>
    </recommendedName>
</protein>
<sequence length="441" mass="47822">MLTESFITSIRAQPKANNTSIAKDVGIHIQLLHPIHSVKSSLKKSSTAVNSLAASSTHIFAAQADKAVIHVYSREDGKQEAPVSFPERIRSLALIGDGVVVVGTIEGRIMLWEVATGRHVSTPAAHLQEVSCIAGNLSHVITGSEDSNIHVWSTPKLLSLTSNEPHQPIRTLQNHRASITSLILGHSSSTTNICVSVSKDNSCIVWNYQSGDLLRTFLLPSTPLCVTLDPCDRAAYVGFEDGSIQMIDFISSSSGLSPLFDPSLQAIPTQITLPPWTAPSEVDGVYCLGLSFDGTSLLSGHASGKVIQWDVGRRAFASELVDLNAPVTNLIMLSPFHKKRATRVISVVKPDLREGNYIVKVQLIGNTGTSPNSSAMGFGFPQEVLENMIERFYAPVSNASSSTGDDKTQTEIDELWKVIREQQALQKKTLQKYNELKASRA</sequence>
<dbReference type="FunFam" id="2.130.10.10:FF:000982">
    <property type="entry name" value="Ribosomal assembly complex component Ipi3"/>
    <property type="match status" value="1"/>
</dbReference>
<dbReference type="EMBL" id="NCSJ02000328">
    <property type="protein sequence ID" value="RFU25510.1"/>
    <property type="molecule type" value="Genomic_DNA"/>
</dbReference>
<feature type="non-terminal residue" evidence="7">
    <location>
        <position position="1"/>
    </location>
</feature>
<feature type="non-terminal residue" evidence="7">
    <location>
        <position position="441"/>
    </location>
</feature>
<dbReference type="Gene3D" id="2.130.10.10">
    <property type="entry name" value="YVTN repeat-like/Quinoprotein amine dehydrogenase"/>
    <property type="match status" value="2"/>
</dbReference>
<dbReference type="Pfam" id="PF00400">
    <property type="entry name" value="WD40"/>
    <property type="match status" value="3"/>
</dbReference>
<dbReference type="OrthoDB" id="756370at2759"/>
<dbReference type="SUPFAM" id="SSF50978">
    <property type="entry name" value="WD40 repeat-like"/>
    <property type="match status" value="1"/>
</dbReference>
<dbReference type="STRING" id="5539.A0A3E2GWM1"/>
<dbReference type="AlphaFoldDB" id="A0A3E2GWM1"/>
<organism evidence="7 8">
    <name type="scientific">Scytalidium lignicola</name>
    <name type="common">Hyphomycete</name>
    <dbReference type="NCBI Taxonomy" id="5539"/>
    <lineage>
        <taxon>Eukaryota</taxon>
        <taxon>Fungi</taxon>
        <taxon>Dikarya</taxon>
        <taxon>Ascomycota</taxon>
        <taxon>Pezizomycotina</taxon>
        <taxon>Leotiomycetes</taxon>
        <taxon>Leotiomycetes incertae sedis</taxon>
        <taxon>Scytalidium</taxon>
    </lineage>
</organism>
<comment type="function">
    <text evidence="1 6">Component of the RIX1 complex required for processing of ITS2 sequences from 35S pre-rRNA.</text>
</comment>
<dbReference type="OMA" id="VTNLHML"/>
<dbReference type="InterPro" id="IPR036322">
    <property type="entry name" value="WD40_repeat_dom_sf"/>
</dbReference>
<name>A0A3E2GWM1_SCYLI</name>
<proteinExistence type="inferred from homology"/>
<comment type="similarity">
    <text evidence="2 6">Belongs to the WD repeat IPI3/WDR18 family.</text>
</comment>
<evidence type="ECO:0000256" key="3">
    <source>
        <dbReference type="ARBA" id="ARBA00022574"/>
    </source>
</evidence>
<keyword evidence="6" id="KW-0698">rRNA processing</keyword>
<comment type="caution">
    <text evidence="7">The sequence shown here is derived from an EMBL/GenBank/DDBJ whole genome shotgun (WGS) entry which is preliminary data.</text>
</comment>
<keyword evidence="8" id="KW-1185">Reference proteome</keyword>
<dbReference type="GO" id="GO:0005656">
    <property type="term" value="C:nuclear pre-replicative complex"/>
    <property type="evidence" value="ECO:0007669"/>
    <property type="project" value="TreeGrafter"/>
</dbReference>
<feature type="repeat" description="WD" evidence="5">
    <location>
        <begin position="172"/>
        <end position="216"/>
    </location>
</feature>
<evidence type="ECO:0000256" key="1">
    <source>
        <dbReference type="ARBA" id="ARBA00002355"/>
    </source>
</evidence>
<reference evidence="7 8" key="1">
    <citation type="submission" date="2018-05" db="EMBL/GenBank/DDBJ databases">
        <title>Draft genome sequence of Scytalidium lignicola DSM 105466, a ubiquitous saprotrophic fungus.</title>
        <authorList>
            <person name="Buettner E."/>
            <person name="Gebauer A.M."/>
            <person name="Hofrichter M."/>
            <person name="Liers C."/>
            <person name="Kellner H."/>
        </authorList>
    </citation>
    <scope>NUCLEOTIDE SEQUENCE [LARGE SCALE GENOMIC DNA]</scope>
    <source>
        <strain evidence="7 8">DSM 105466</strain>
    </source>
</reference>
<comment type="subcellular location">
    <subcellularLocation>
        <location evidence="6">Nucleus</location>
    </subcellularLocation>
</comment>
<keyword evidence="3 5" id="KW-0853">WD repeat</keyword>
<dbReference type="Proteomes" id="UP000258309">
    <property type="component" value="Unassembled WGS sequence"/>
</dbReference>
<keyword evidence="4" id="KW-0677">Repeat</keyword>
<dbReference type="PANTHER" id="PTHR18763">
    <property type="entry name" value="WD-REPEAT PROTEIN 18"/>
    <property type="match status" value="1"/>
</dbReference>
<evidence type="ECO:0000256" key="2">
    <source>
        <dbReference type="ARBA" id="ARBA00010143"/>
    </source>
</evidence>
<dbReference type="GO" id="GO:0006261">
    <property type="term" value="P:DNA-templated DNA replication"/>
    <property type="evidence" value="ECO:0007669"/>
    <property type="project" value="TreeGrafter"/>
</dbReference>